<keyword evidence="7" id="KW-0472">Membrane</keyword>
<keyword evidence="2" id="KW-0646">Protease inhibitor</keyword>
<reference evidence="11 12" key="1">
    <citation type="submission" date="2022-12" db="EMBL/GenBank/DDBJ databases">
        <title>Chromosome-level genome of Tegillarca granosa.</title>
        <authorList>
            <person name="Kim J."/>
        </authorList>
    </citation>
    <scope>NUCLEOTIDE SEQUENCE [LARGE SCALE GENOMIC DNA]</scope>
    <source>
        <strain evidence="11">Teg-2019</strain>
        <tissue evidence="11">Adductor muscle</tissue>
    </source>
</reference>
<feature type="domain" description="Alpha-2-macroglobulin bait region" evidence="8">
    <location>
        <begin position="477"/>
        <end position="612"/>
    </location>
</feature>
<dbReference type="InterPro" id="IPR036595">
    <property type="entry name" value="A-macroglobulin_rcpt-bd_sf"/>
</dbReference>
<dbReference type="InterPro" id="IPR014756">
    <property type="entry name" value="Ig_E-set"/>
</dbReference>
<dbReference type="SUPFAM" id="SSF81296">
    <property type="entry name" value="E set domains"/>
    <property type="match status" value="1"/>
</dbReference>
<evidence type="ECO:0000256" key="4">
    <source>
        <dbReference type="ARBA" id="ARBA00022900"/>
    </source>
</evidence>
<dbReference type="PANTHER" id="PTHR11412:SF136">
    <property type="entry name" value="CD109 ANTIGEN"/>
    <property type="match status" value="1"/>
</dbReference>
<dbReference type="InterPro" id="IPR050473">
    <property type="entry name" value="A2M/Complement_sys"/>
</dbReference>
<dbReference type="SMART" id="SM01419">
    <property type="entry name" value="Thiol-ester_cl"/>
    <property type="match status" value="1"/>
</dbReference>
<dbReference type="Gene3D" id="2.20.130.20">
    <property type="match status" value="1"/>
</dbReference>
<evidence type="ECO:0000259" key="9">
    <source>
        <dbReference type="SMART" id="SM01360"/>
    </source>
</evidence>
<comment type="similarity">
    <text evidence="1">Belongs to the protease inhibitor I39 (alpha-2-macroglobulin) family.</text>
</comment>
<dbReference type="SMART" id="SM01361">
    <property type="entry name" value="A2M_recep"/>
    <property type="match status" value="1"/>
</dbReference>
<keyword evidence="3" id="KW-0732">Signal</keyword>
<accession>A0ABQ9DW32</accession>
<evidence type="ECO:0000256" key="3">
    <source>
        <dbReference type="ARBA" id="ARBA00022729"/>
    </source>
</evidence>
<dbReference type="Pfam" id="PF00207">
    <property type="entry name" value="A2M"/>
    <property type="match status" value="1"/>
</dbReference>
<evidence type="ECO:0000256" key="5">
    <source>
        <dbReference type="ARBA" id="ARBA00022966"/>
    </source>
</evidence>
<keyword evidence="7" id="KW-1133">Transmembrane helix</keyword>
<keyword evidence="12" id="KW-1185">Reference proteome</keyword>
<keyword evidence="7" id="KW-0812">Transmembrane</keyword>
<dbReference type="SUPFAM" id="SSF49410">
    <property type="entry name" value="Alpha-macroglobulin receptor domain"/>
    <property type="match status" value="1"/>
</dbReference>
<dbReference type="Pfam" id="PF07703">
    <property type="entry name" value="A2M_BRD"/>
    <property type="match status" value="1"/>
</dbReference>
<evidence type="ECO:0008006" key="13">
    <source>
        <dbReference type="Google" id="ProtNLM"/>
    </source>
</evidence>
<feature type="domain" description="Alpha-2-macroglobulin" evidence="9">
    <location>
        <begin position="842"/>
        <end position="940"/>
    </location>
</feature>
<dbReference type="Gene3D" id="6.20.50.160">
    <property type="match status" value="1"/>
</dbReference>
<dbReference type="Gene3D" id="1.50.10.20">
    <property type="match status" value="2"/>
</dbReference>
<dbReference type="SUPFAM" id="SSF48239">
    <property type="entry name" value="Terpenoid cyclases/Protein prenyltransferases"/>
    <property type="match status" value="1"/>
</dbReference>
<keyword evidence="5" id="KW-0882">Thioester bond</keyword>
<proteinExistence type="inferred from homology"/>
<dbReference type="InterPro" id="IPR041813">
    <property type="entry name" value="A2M_TED"/>
</dbReference>
<dbReference type="Proteomes" id="UP001217089">
    <property type="component" value="Unassembled WGS sequence"/>
</dbReference>
<dbReference type="Gene3D" id="2.60.40.1940">
    <property type="match status" value="1"/>
</dbReference>
<evidence type="ECO:0000259" key="10">
    <source>
        <dbReference type="SMART" id="SM01361"/>
    </source>
</evidence>
<dbReference type="CDD" id="cd02897">
    <property type="entry name" value="A2M_2"/>
    <property type="match status" value="1"/>
</dbReference>
<dbReference type="Pfam" id="PF17791">
    <property type="entry name" value="MG3"/>
    <property type="match status" value="1"/>
</dbReference>
<evidence type="ECO:0000256" key="1">
    <source>
        <dbReference type="ARBA" id="ARBA00010952"/>
    </source>
</evidence>
<organism evidence="11 12">
    <name type="scientific">Tegillarca granosa</name>
    <name type="common">Malaysian cockle</name>
    <name type="synonym">Anadara granosa</name>
    <dbReference type="NCBI Taxonomy" id="220873"/>
    <lineage>
        <taxon>Eukaryota</taxon>
        <taxon>Metazoa</taxon>
        <taxon>Spiralia</taxon>
        <taxon>Lophotrochozoa</taxon>
        <taxon>Mollusca</taxon>
        <taxon>Bivalvia</taxon>
        <taxon>Autobranchia</taxon>
        <taxon>Pteriomorphia</taxon>
        <taxon>Arcoida</taxon>
        <taxon>Arcoidea</taxon>
        <taxon>Arcidae</taxon>
        <taxon>Tegillarca</taxon>
    </lineage>
</organism>
<dbReference type="SMART" id="SM01360">
    <property type="entry name" value="A2M"/>
    <property type="match status" value="1"/>
</dbReference>
<evidence type="ECO:0000256" key="7">
    <source>
        <dbReference type="SAM" id="Phobius"/>
    </source>
</evidence>
<evidence type="ECO:0000256" key="6">
    <source>
        <dbReference type="ARBA" id="ARBA00023157"/>
    </source>
</evidence>
<dbReference type="PANTHER" id="PTHR11412">
    <property type="entry name" value="MACROGLOBULIN / COMPLEMENT"/>
    <property type="match status" value="1"/>
</dbReference>
<dbReference type="Gene3D" id="2.60.40.2950">
    <property type="match status" value="1"/>
</dbReference>
<dbReference type="InterPro" id="IPR011625">
    <property type="entry name" value="A2M_N_BRD"/>
</dbReference>
<dbReference type="Gene3D" id="2.60.40.690">
    <property type="entry name" value="Alpha-macroglobulin, receptor-binding domain"/>
    <property type="match status" value="1"/>
</dbReference>
<name>A0ABQ9DW32_TEGGR</name>
<feature type="transmembrane region" description="Helical" evidence="7">
    <location>
        <begin position="190"/>
        <end position="210"/>
    </location>
</feature>
<dbReference type="InterPro" id="IPR001599">
    <property type="entry name" value="Macroglobln_a2"/>
</dbReference>
<keyword evidence="6" id="KW-1015">Disulfide bond</keyword>
<gene>
    <name evidence="11" type="ORF">KUTeg_023999</name>
</gene>
<dbReference type="Pfam" id="PF07677">
    <property type="entry name" value="A2M_recep"/>
    <property type="match status" value="1"/>
</dbReference>
<dbReference type="EMBL" id="JARBDR010000923">
    <property type="protein sequence ID" value="KAJ8297468.1"/>
    <property type="molecule type" value="Genomic_DNA"/>
</dbReference>
<sequence length="1514" mass="167042">MEIAIVLYLLNNMWRLLVLSVVLTAVLAKDSYVVVVPKNVRPGVPYNISINILKATSDVQVTADLIHKSSSQKVSSAQKTFTQDLDRNSAFCKIPRSPDTLAVQVPDAIPSGTYKIAVHGTNGLTFSNETDLHFEHKSVSIFVQTDKAMYKPGQTGVYYYYYYYYYYLAKLIKPCTNQIKQMMMMMKMMMMLLLLLTFAIHPNLTVYTGAYDISIYDPNTNKIKQWLGVRDISGVITNFMLMDTQPVLGDWKIKVTAHDQSTEKVFTVAHYVLPKFELPTGLRSDGDIQGTIKAKYTYGKPVKGTVTIRAKDEYYYRPWNYHGDQPMVEQTINLILNPVHSRLNTIVVEANVTETLTHITLSGSSKIKYYDHAEKVESKLHSRMTDQLLGARKSLTVKTTVTYELPTPTPTPLYFYGPQTRQYHIPDHTFTVPDTGIVPVQVDIPENATNINLNVQYGTIHAYKSLSKSYSPSESYVQVLLKSSRLTAGSMANFDVKSTQSVGELVYQVMSRGSIVAAGTVNGHNAKTFTFGIPVDASMAPNARIITYYVRTDGEIVTDSISFDVEGVFDNKVSIHFDKTKAQPGENVNVEVTADPQSLVNLLAVDQSVLLLKSGNDITPEEVVSELKSYDTISHTSLFGGGPVFFGGGAIAARKKRMIWWPYPIYYECWSQDTDIYFAKGGGIQPAFAMAGATGGMINSVTGSGGQSGPLKEPAKIRSKFPETWLWSNHSVGVAGGSTGVSLKEVTKIRTEFPETWLWVNSTTGHGGFLMGGIGGFQAVNSVAHLAGSDGCPMCETAFGGAGGGFAFNGPQPIPNGPTGLAGSVTSPLKEVTKIRSNFPETWLWTNVTTRIMFPFYSADGRVQISTTVPDTITSWVASAFAVHSQSGLGVAPTTAKIEAFRPFFVSLNLPYSVVRGEQVVLQANVFNYMTQDMDVLVTLSKNDDFRNVIINADGTSQYEKQSPVFFPIVPAGLGKIDITVKAQSTAAADAVKRQLLVEPEGVPKEYNTPILVDLKQSSSFSKTVPISLSAGVVAGSQRVRVSAIGDLMGPTVNGLDKLLRMPTGCGEQTMLGMAPDIFVTNYLKATNQLTGDIEEKALEYMDKGYQRELTFQHKDGSFSAFGDRDKSGSMLSAFVVKSFHQARQHIFVDDDVIKRAIDWMISRQNGDGSFPEPGRVIHKDMQGIQQRTQSAMTKATTYLESQISSLTDDYALAISSYALSLAKSSQAPAVFTKLDNDAIVKDGMKHWHKPESAKTTGHHYWRAPHQQSKPMDIEMTSYALLVYAHENQFTSGLPVMKWITTQRNPSGGFVSTQLPSVPSNVQISATGHGMGLVEVSVFFNVEQEIEEPSFELNVTMVKETLDLIEVKTCTRWTKPGASGMTVQEFGVPTGFEADVESIGQLDIIKKIETENRKVILYFDEITTVPVCITMEAIRTGLVAKSQPAPIRIYDYYEPSITKKRAIFSKFSCPGRMCIKILTFAFVFLCINYSKMIYTVRNILHKITNGSINCERQI</sequence>
<keyword evidence="4" id="KW-0722">Serine protease inhibitor</keyword>
<evidence type="ECO:0000256" key="2">
    <source>
        <dbReference type="ARBA" id="ARBA00022690"/>
    </source>
</evidence>
<feature type="domain" description="Alpha-macroglobulin receptor-binding" evidence="10">
    <location>
        <begin position="1379"/>
        <end position="1463"/>
    </location>
</feature>
<dbReference type="InterPro" id="IPR041555">
    <property type="entry name" value="MG3"/>
</dbReference>
<dbReference type="InterPro" id="IPR011626">
    <property type="entry name" value="Alpha-macroglobulin_TED"/>
</dbReference>
<evidence type="ECO:0000259" key="8">
    <source>
        <dbReference type="SMART" id="SM01359"/>
    </source>
</evidence>
<dbReference type="InterPro" id="IPR009048">
    <property type="entry name" value="A-macroglobulin_rcpt-bd"/>
</dbReference>
<dbReference type="Gene3D" id="2.60.40.1930">
    <property type="match status" value="2"/>
</dbReference>
<feature type="transmembrane region" description="Helical" evidence="7">
    <location>
        <begin position="6"/>
        <end position="28"/>
    </location>
</feature>
<evidence type="ECO:0000313" key="12">
    <source>
        <dbReference type="Proteomes" id="UP001217089"/>
    </source>
</evidence>
<dbReference type="InterPro" id="IPR013783">
    <property type="entry name" value="Ig-like_fold"/>
</dbReference>
<evidence type="ECO:0000313" key="11">
    <source>
        <dbReference type="EMBL" id="KAJ8297468.1"/>
    </source>
</evidence>
<dbReference type="InterPro" id="IPR019742">
    <property type="entry name" value="MacrogloblnA2_CS"/>
</dbReference>
<dbReference type="InterPro" id="IPR008930">
    <property type="entry name" value="Terpenoid_cyclase/PrenylTrfase"/>
</dbReference>
<comment type="caution">
    <text evidence="11">The sequence shown here is derived from an EMBL/GenBank/DDBJ whole genome shotgun (WGS) entry which is preliminary data.</text>
</comment>
<protein>
    <recommendedName>
        <fullName evidence="13">CD109</fullName>
    </recommendedName>
</protein>
<dbReference type="SMART" id="SM01359">
    <property type="entry name" value="A2M_N_2"/>
    <property type="match status" value="1"/>
</dbReference>
<dbReference type="InterPro" id="IPR047565">
    <property type="entry name" value="Alpha-macroglob_thiol-ester_cl"/>
</dbReference>
<dbReference type="Pfam" id="PF07678">
    <property type="entry name" value="TED_complement"/>
    <property type="match status" value="2"/>
</dbReference>
<dbReference type="PROSITE" id="PS00477">
    <property type="entry name" value="ALPHA_2_MACROGLOBULIN"/>
    <property type="match status" value="1"/>
</dbReference>
<dbReference type="Gene3D" id="2.60.40.10">
    <property type="entry name" value="Immunoglobulins"/>
    <property type="match status" value="1"/>
</dbReference>